<keyword evidence="2" id="KW-0812">Transmembrane</keyword>
<feature type="region of interest" description="Disordered" evidence="5">
    <location>
        <begin position="114"/>
        <end position="134"/>
    </location>
</feature>
<dbReference type="PANTHER" id="PTHR28293">
    <property type="entry name" value="NUCLEAR RIM PROTEIN 1"/>
    <property type="match status" value="1"/>
</dbReference>
<dbReference type="GO" id="GO:0043007">
    <property type="term" value="P:maintenance of rDNA"/>
    <property type="evidence" value="ECO:0007669"/>
    <property type="project" value="TreeGrafter"/>
</dbReference>
<evidence type="ECO:0000256" key="2">
    <source>
        <dbReference type="ARBA" id="ARBA00022692"/>
    </source>
</evidence>
<dbReference type="PANTHER" id="PTHR28293:SF1">
    <property type="entry name" value="NUCLEAR RIM PROTEIN 1"/>
    <property type="match status" value="1"/>
</dbReference>
<dbReference type="AlphaFoldDB" id="A0AAD5S048"/>
<feature type="compositionally biased region" description="Polar residues" evidence="5">
    <location>
        <begin position="236"/>
        <end position="253"/>
    </location>
</feature>
<comment type="caution">
    <text evidence="6">The sequence shown here is derived from an EMBL/GenBank/DDBJ whole genome shotgun (WGS) entry which is preliminary data.</text>
</comment>
<reference evidence="6" key="1">
    <citation type="submission" date="2020-05" db="EMBL/GenBank/DDBJ databases">
        <title>Phylogenomic resolution of chytrid fungi.</title>
        <authorList>
            <person name="Stajich J.E."/>
            <person name="Amses K."/>
            <person name="Simmons R."/>
            <person name="Seto K."/>
            <person name="Myers J."/>
            <person name="Bonds A."/>
            <person name="Quandt C.A."/>
            <person name="Barry K."/>
            <person name="Liu P."/>
            <person name="Grigoriev I."/>
            <person name="Longcore J.E."/>
            <person name="James T.Y."/>
        </authorList>
    </citation>
    <scope>NUCLEOTIDE SEQUENCE</scope>
    <source>
        <strain evidence="6">JEL0318</strain>
    </source>
</reference>
<evidence type="ECO:0000256" key="3">
    <source>
        <dbReference type="ARBA" id="ARBA00022989"/>
    </source>
</evidence>
<evidence type="ECO:0000256" key="1">
    <source>
        <dbReference type="ARBA" id="ARBA00004127"/>
    </source>
</evidence>
<dbReference type="EMBL" id="JADGJD010002599">
    <property type="protein sequence ID" value="KAJ3030877.1"/>
    <property type="molecule type" value="Genomic_DNA"/>
</dbReference>
<dbReference type="GO" id="GO:0007096">
    <property type="term" value="P:regulation of exit from mitosis"/>
    <property type="evidence" value="ECO:0007669"/>
    <property type="project" value="TreeGrafter"/>
</dbReference>
<protein>
    <submittedName>
        <fullName evidence="6">Uncharacterized protein</fullName>
    </submittedName>
</protein>
<name>A0AAD5S048_9FUNG</name>
<keyword evidence="4" id="KW-0472">Membrane</keyword>
<gene>
    <name evidence="6" type="ORF">HK097_005536</name>
</gene>
<keyword evidence="3" id="KW-1133">Transmembrane helix</keyword>
<dbReference type="GO" id="GO:0012505">
    <property type="term" value="C:endomembrane system"/>
    <property type="evidence" value="ECO:0007669"/>
    <property type="project" value="UniProtKB-SubCell"/>
</dbReference>
<evidence type="ECO:0000313" key="6">
    <source>
        <dbReference type="EMBL" id="KAJ3030877.1"/>
    </source>
</evidence>
<evidence type="ECO:0000256" key="5">
    <source>
        <dbReference type="SAM" id="MobiDB-lite"/>
    </source>
</evidence>
<feature type="region of interest" description="Disordered" evidence="5">
    <location>
        <begin position="204"/>
        <end position="272"/>
    </location>
</feature>
<evidence type="ECO:0000313" key="7">
    <source>
        <dbReference type="Proteomes" id="UP001212841"/>
    </source>
</evidence>
<evidence type="ECO:0000256" key="4">
    <source>
        <dbReference type="ARBA" id="ARBA00023136"/>
    </source>
</evidence>
<feature type="non-terminal residue" evidence="6">
    <location>
        <position position="272"/>
    </location>
</feature>
<dbReference type="Pfam" id="PF10332">
    <property type="entry name" value="DUF2418"/>
    <property type="match status" value="1"/>
</dbReference>
<comment type="subcellular location">
    <subcellularLocation>
        <location evidence="1">Endomembrane system</location>
        <topology evidence="1">Multi-pass membrane protein</topology>
    </subcellularLocation>
</comment>
<accession>A0AAD5S048</accession>
<sequence length="272" mass="31366">YSLALGLNALYLFIKFYRNGIWTHDDFIDFGKGHRRVELEDVFEDEGIFSTFDRLAQSIEWLLIGLSIVNTIHMFNRSKDFMLFWQPTRPRDEDNSDNSWKINSPNAKIVPVDLYEGEEHGSDDEDEMEEKRASGRSCWFSPQQVAIIHGLNSDNWQYSLPLAFIVGLMTYMIVTAFQDLLHDREILQEQLLKEYSEGFVYTTSPFRDRRDQGTQTTTASVGTTPARATPARGTPSQQKGKSSTWTPYSSHSYASHVYGDKLKDEEEEDECE</sequence>
<dbReference type="InterPro" id="IPR018819">
    <property type="entry name" value="Nur1/Mug154"/>
</dbReference>
<feature type="compositionally biased region" description="Low complexity" evidence="5">
    <location>
        <begin position="213"/>
        <end position="235"/>
    </location>
</feature>
<organism evidence="6 7">
    <name type="scientific">Rhizophlyctis rosea</name>
    <dbReference type="NCBI Taxonomy" id="64517"/>
    <lineage>
        <taxon>Eukaryota</taxon>
        <taxon>Fungi</taxon>
        <taxon>Fungi incertae sedis</taxon>
        <taxon>Chytridiomycota</taxon>
        <taxon>Chytridiomycota incertae sedis</taxon>
        <taxon>Chytridiomycetes</taxon>
        <taxon>Rhizophlyctidales</taxon>
        <taxon>Rhizophlyctidaceae</taxon>
        <taxon>Rhizophlyctis</taxon>
    </lineage>
</organism>
<keyword evidence="7" id="KW-1185">Reference proteome</keyword>
<dbReference type="Proteomes" id="UP001212841">
    <property type="component" value="Unassembled WGS sequence"/>
</dbReference>
<proteinExistence type="predicted"/>